<dbReference type="EMBL" id="BJZO01000023">
    <property type="protein sequence ID" value="GEO81001.1"/>
    <property type="molecule type" value="Genomic_DNA"/>
</dbReference>
<dbReference type="Proteomes" id="UP000321567">
    <property type="component" value="Unassembled WGS sequence"/>
</dbReference>
<dbReference type="OrthoDB" id="7282077at2"/>
<comment type="caution">
    <text evidence="1">The sequence shown here is derived from an EMBL/GenBank/DDBJ whole genome shotgun (WGS) entry which is preliminary data.</text>
</comment>
<dbReference type="RefSeq" id="WP_147163041.1">
    <property type="nucleotide sequence ID" value="NZ_BJZO01000023.1"/>
</dbReference>
<keyword evidence="2" id="KW-1185">Reference proteome</keyword>
<accession>A0A512H6D4</accession>
<sequence length="129" mass="12585">MTPTARLTACLCAGALILAGCASHRPVIDPRTSNKTMAEYERDLAECQSYAEERGVAQDALLGTLGGAAVGAALGAATGAVLGSPGSGAALGTAIGGIGGGTTAGGSAAMSQKNIINNCMRGRGYSVLE</sequence>
<name>A0A512H6D4_9PROT</name>
<proteinExistence type="predicted"/>
<dbReference type="AlphaFoldDB" id="A0A512H6D4"/>
<organism evidence="1 2">
    <name type="scientific">Pararhodospirillum oryzae</name>
    <dbReference type="NCBI Taxonomy" id="478448"/>
    <lineage>
        <taxon>Bacteria</taxon>
        <taxon>Pseudomonadati</taxon>
        <taxon>Pseudomonadota</taxon>
        <taxon>Alphaproteobacteria</taxon>
        <taxon>Rhodospirillales</taxon>
        <taxon>Rhodospirillaceae</taxon>
        <taxon>Pararhodospirillum</taxon>
    </lineage>
</organism>
<dbReference type="PROSITE" id="PS51257">
    <property type="entry name" value="PROKAR_LIPOPROTEIN"/>
    <property type="match status" value="1"/>
</dbReference>
<evidence type="ECO:0000313" key="1">
    <source>
        <dbReference type="EMBL" id="GEO81001.1"/>
    </source>
</evidence>
<evidence type="ECO:0000313" key="2">
    <source>
        <dbReference type="Proteomes" id="UP000321567"/>
    </source>
</evidence>
<evidence type="ECO:0008006" key="3">
    <source>
        <dbReference type="Google" id="ProtNLM"/>
    </source>
</evidence>
<reference evidence="1 2" key="1">
    <citation type="submission" date="2019-07" db="EMBL/GenBank/DDBJ databases">
        <title>Whole genome shotgun sequence of Rhodospirillum oryzae NBRC 107573.</title>
        <authorList>
            <person name="Hosoyama A."/>
            <person name="Uohara A."/>
            <person name="Ohji S."/>
            <person name="Ichikawa N."/>
        </authorList>
    </citation>
    <scope>NUCLEOTIDE SEQUENCE [LARGE SCALE GENOMIC DNA]</scope>
    <source>
        <strain evidence="1 2">NBRC 107573</strain>
    </source>
</reference>
<gene>
    <name evidence="1" type="ORF">ROR02_11320</name>
</gene>
<protein>
    <recommendedName>
        <fullName evidence="3">Glycine zipper family protein</fullName>
    </recommendedName>
</protein>